<name>A0ABW3RSQ3_9BACL</name>
<evidence type="ECO:0000256" key="1">
    <source>
        <dbReference type="RuleBase" id="RU000363"/>
    </source>
</evidence>
<comment type="similarity">
    <text evidence="1">Belongs to the short-chain dehydrogenases/reductases (SDR) family.</text>
</comment>
<dbReference type="RefSeq" id="WP_379316872.1">
    <property type="nucleotide sequence ID" value="NZ_JBHTLM010000002.1"/>
</dbReference>
<dbReference type="SUPFAM" id="SSF51735">
    <property type="entry name" value="NAD(P)-binding Rossmann-fold domains"/>
    <property type="match status" value="1"/>
</dbReference>
<reference evidence="3" key="1">
    <citation type="journal article" date="2019" name="Int. J. Syst. Evol. Microbiol.">
        <title>The Global Catalogue of Microorganisms (GCM) 10K type strain sequencing project: providing services to taxonomists for standard genome sequencing and annotation.</title>
        <authorList>
            <consortium name="The Broad Institute Genomics Platform"/>
            <consortium name="The Broad Institute Genome Sequencing Center for Infectious Disease"/>
            <person name="Wu L."/>
            <person name="Ma J."/>
        </authorList>
    </citation>
    <scope>NUCLEOTIDE SEQUENCE [LARGE SCALE GENOMIC DNA]</scope>
    <source>
        <strain evidence="3">CCUG 59189</strain>
    </source>
</reference>
<dbReference type="PANTHER" id="PTHR45458:SF1">
    <property type="entry name" value="SHORT CHAIN DEHYDROGENASE"/>
    <property type="match status" value="1"/>
</dbReference>
<dbReference type="InterPro" id="IPR052184">
    <property type="entry name" value="SDR_enzymes"/>
</dbReference>
<accession>A0ABW3RSQ3</accession>
<dbReference type="InterPro" id="IPR002347">
    <property type="entry name" value="SDR_fam"/>
</dbReference>
<keyword evidence="3" id="KW-1185">Reference proteome</keyword>
<sequence>MKILVTGAGRGLGLEIVTEALNRGHEVVAGIRSLDTNLEVLEGLQKKAPGRLTLLELDVDDEESVVKAKEAMQGRWEGLDVLVNNAGIVLAREQSIEKLEFAAAENTFRTNLYGPMKMVKHFLSMLRASSNPCILNISSESGCFAHAYGGDYSYALSKNAVNFFSAQLRKELSPQGFAVYSVHPGWIRTSMGGWEAPENPEDSARGIVDLLERKTKLPMDEAYMIDYKGQAMPF</sequence>
<dbReference type="EMBL" id="JBHTLM010000002">
    <property type="protein sequence ID" value="MFD1175477.1"/>
    <property type="molecule type" value="Genomic_DNA"/>
</dbReference>
<dbReference type="PANTHER" id="PTHR45458">
    <property type="entry name" value="SHORT-CHAIN DEHYDROGENASE/REDUCTASE SDR"/>
    <property type="match status" value="1"/>
</dbReference>
<dbReference type="Proteomes" id="UP001597262">
    <property type="component" value="Unassembled WGS sequence"/>
</dbReference>
<organism evidence="2 3">
    <name type="scientific">Paenibacillus puldeungensis</name>
    <dbReference type="NCBI Taxonomy" id="696536"/>
    <lineage>
        <taxon>Bacteria</taxon>
        <taxon>Bacillati</taxon>
        <taxon>Bacillota</taxon>
        <taxon>Bacilli</taxon>
        <taxon>Bacillales</taxon>
        <taxon>Paenibacillaceae</taxon>
        <taxon>Paenibacillus</taxon>
    </lineage>
</organism>
<dbReference type="PRINTS" id="PR00081">
    <property type="entry name" value="GDHRDH"/>
</dbReference>
<proteinExistence type="inferred from homology"/>
<evidence type="ECO:0000313" key="2">
    <source>
        <dbReference type="EMBL" id="MFD1175477.1"/>
    </source>
</evidence>
<evidence type="ECO:0000313" key="3">
    <source>
        <dbReference type="Proteomes" id="UP001597262"/>
    </source>
</evidence>
<dbReference type="PRINTS" id="PR00080">
    <property type="entry name" value="SDRFAMILY"/>
</dbReference>
<protein>
    <submittedName>
        <fullName evidence="2">SDR family NAD(P)-dependent oxidoreductase</fullName>
    </submittedName>
</protein>
<gene>
    <name evidence="2" type="ORF">ACFQ3W_04070</name>
</gene>
<dbReference type="InterPro" id="IPR036291">
    <property type="entry name" value="NAD(P)-bd_dom_sf"/>
</dbReference>
<dbReference type="Gene3D" id="3.40.50.720">
    <property type="entry name" value="NAD(P)-binding Rossmann-like Domain"/>
    <property type="match status" value="1"/>
</dbReference>
<comment type="caution">
    <text evidence="2">The sequence shown here is derived from an EMBL/GenBank/DDBJ whole genome shotgun (WGS) entry which is preliminary data.</text>
</comment>
<dbReference type="Pfam" id="PF00106">
    <property type="entry name" value="adh_short"/>
    <property type="match status" value="1"/>
</dbReference>